<feature type="domain" description="Phage head morphogenesis" evidence="1">
    <location>
        <begin position="145"/>
        <end position="262"/>
    </location>
</feature>
<dbReference type="EC" id="2.4.2.31" evidence="2"/>
<keyword evidence="3" id="KW-1185">Reference proteome</keyword>
<keyword evidence="2" id="KW-0328">Glycosyltransferase</keyword>
<evidence type="ECO:0000313" key="2">
    <source>
        <dbReference type="EMBL" id="QDT72210.1"/>
    </source>
</evidence>
<gene>
    <name evidence="2" type="ORF">I41_13800</name>
</gene>
<evidence type="ECO:0000313" key="3">
    <source>
        <dbReference type="Proteomes" id="UP000317909"/>
    </source>
</evidence>
<keyword evidence="2" id="KW-0808">Transferase</keyword>
<dbReference type="KEGG" id="llh:I41_13800"/>
<dbReference type="AlphaFoldDB" id="A0A517TV06"/>
<dbReference type="OrthoDB" id="276656at2"/>
<accession>A0A517TV06</accession>
<dbReference type="InterPro" id="IPR006528">
    <property type="entry name" value="Phage_head_morphogenesis_dom"/>
</dbReference>
<organism evidence="2 3">
    <name type="scientific">Lacipirellula limnantheis</name>
    <dbReference type="NCBI Taxonomy" id="2528024"/>
    <lineage>
        <taxon>Bacteria</taxon>
        <taxon>Pseudomonadati</taxon>
        <taxon>Planctomycetota</taxon>
        <taxon>Planctomycetia</taxon>
        <taxon>Pirellulales</taxon>
        <taxon>Lacipirellulaceae</taxon>
        <taxon>Lacipirellula</taxon>
    </lineage>
</organism>
<dbReference type="Pfam" id="PF04233">
    <property type="entry name" value="Phage_Mu_F"/>
    <property type="match status" value="1"/>
</dbReference>
<dbReference type="Proteomes" id="UP000317909">
    <property type="component" value="Chromosome"/>
</dbReference>
<protein>
    <submittedName>
        <fullName evidence="2">NAD(+)--arginine ADP-ribosyltransferase EFV</fullName>
        <ecNumber evidence="2">2.4.2.31</ecNumber>
    </submittedName>
</protein>
<dbReference type="EMBL" id="CP036339">
    <property type="protein sequence ID" value="QDT72210.1"/>
    <property type="molecule type" value="Genomic_DNA"/>
</dbReference>
<sequence length="293" mass="31936">MIHATSLIASWLKQHGAAERSFGRALQRYFAEQADRTAETIRENFPGALPFPSQMPLIFDANAEHEKLRPIVRRNLAGLLIVGAKAEAQAVQRRLEGKAYGDDFADVDLPPETLAGLRRALDELEGQDYWKKIQSETEANLTSIIEQAIIDKADNYQLGMRIREHLGGMPANKRAQKIARTETTGAMNAGHFAYMDSLIEEGIVTGKEWNAIGDSDCRDSHAALSGKVVPAREMFIVGSSPAPHPGHWSLPAKERVNCRCVVLSVFSGTAFDVGIPDGENVDVNGAAAAYGNV</sequence>
<dbReference type="RefSeq" id="WP_145431801.1">
    <property type="nucleotide sequence ID" value="NZ_CP036339.1"/>
</dbReference>
<dbReference type="GO" id="GO:0106274">
    <property type="term" value="F:NAD+-protein-arginine ADP-ribosyltransferase activity"/>
    <property type="evidence" value="ECO:0007669"/>
    <property type="project" value="UniProtKB-EC"/>
</dbReference>
<name>A0A517TV06_9BACT</name>
<reference evidence="2 3" key="1">
    <citation type="submission" date="2019-02" db="EMBL/GenBank/DDBJ databases">
        <title>Deep-cultivation of Planctomycetes and their phenomic and genomic characterization uncovers novel biology.</title>
        <authorList>
            <person name="Wiegand S."/>
            <person name="Jogler M."/>
            <person name="Boedeker C."/>
            <person name="Pinto D."/>
            <person name="Vollmers J."/>
            <person name="Rivas-Marin E."/>
            <person name="Kohn T."/>
            <person name="Peeters S.H."/>
            <person name="Heuer A."/>
            <person name="Rast P."/>
            <person name="Oberbeckmann S."/>
            <person name="Bunk B."/>
            <person name="Jeske O."/>
            <person name="Meyerdierks A."/>
            <person name="Storesund J.E."/>
            <person name="Kallscheuer N."/>
            <person name="Luecker S."/>
            <person name="Lage O.M."/>
            <person name="Pohl T."/>
            <person name="Merkel B.J."/>
            <person name="Hornburger P."/>
            <person name="Mueller R.-W."/>
            <person name="Bruemmer F."/>
            <person name="Labrenz M."/>
            <person name="Spormann A.M."/>
            <person name="Op den Camp H."/>
            <person name="Overmann J."/>
            <person name="Amann R."/>
            <person name="Jetten M.S.M."/>
            <person name="Mascher T."/>
            <person name="Medema M.H."/>
            <person name="Devos D.P."/>
            <person name="Kaster A.-K."/>
            <person name="Ovreas L."/>
            <person name="Rohde M."/>
            <person name="Galperin M.Y."/>
            <person name="Jogler C."/>
        </authorList>
    </citation>
    <scope>NUCLEOTIDE SEQUENCE [LARGE SCALE GENOMIC DNA]</scope>
    <source>
        <strain evidence="2 3">I41</strain>
    </source>
</reference>
<evidence type="ECO:0000259" key="1">
    <source>
        <dbReference type="Pfam" id="PF04233"/>
    </source>
</evidence>
<proteinExistence type="predicted"/>